<dbReference type="RefSeq" id="WP_263047309.1">
    <property type="nucleotide sequence ID" value="NZ_CP106738.1"/>
</dbReference>
<keyword evidence="3" id="KW-1185">Reference proteome</keyword>
<reference evidence="2" key="1">
    <citation type="submission" date="2022-10" db="EMBL/GenBank/DDBJ databases">
        <title>Roseovarius pelagicus sp. nov., isolated from Arctic seawater.</title>
        <authorList>
            <person name="Hong Y.W."/>
            <person name="Hwang C.Y."/>
        </authorList>
    </citation>
    <scope>NUCLEOTIDE SEQUENCE</scope>
    <source>
        <strain evidence="2">HL-MP18</strain>
    </source>
</reference>
<gene>
    <name evidence="2" type="ORF">N7U68_14830</name>
</gene>
<dbReference type="Gene3D" id="3.10.180.10">
    <property type="entry name" value="2,3-Dihydroxybiphenyl 1,2-Dioxygenase, domain 1"/>
    <property type="match status" value="2"/>
</dbReference>
<evidence type="ECO:0000313" key="2">
    <source>
        <dbReference type="EMBL" id="UXX82362.1"/>
    </source>
</evidence>
<dbReference type="InterPro" id="IPR004360">
    <property type="entry name" value="Glyas_Fos-R_dOase_dom"/>
</dbReference>
<dbReference type="SUPFAM" id="SSF54593">
    <property type="entry name" value="Glyoxalase/Bleomycin resistance protein/Dihydroxybiphenyl dioxygenase"/>
    <property type="match status" value="1"/>
</dbReference>
<feature type="domain" description="VOC" evidence="1">
    <location>
        <begin position="150"/>
        <end position="273"/>
    </location>
</feature>
<dbReference type="Pfam" id="PF00903">
    <property type="entry name" value="Glyoxalase"/>
    <property type="match status" value="2"/>
</dbReference>
<dbReference type="InterPro" id="IPR037523">
    <property type="entry name" value="VOC_core"/>
</dbReference>
<dbReference type="PANTHER" id="PTHR36110:SF2">
    <property type="entry name" value="RING-CLEAVING DIOXYGENASE MHQE-RELATED"/>
    <property type="match status" value="1"/>
</dbReference>
<dbReference type="GO" id="GO:0051213">
    <property type="term" value="F:dioxygenase activity"/>
    <property type="evidence" value="ECO:0007669"/>
    <property type="project" value="UniProtKB-KW"/>
</dbReference>
<evidence type="ECO:0000313" key="3">
    <source>
        <dbReference type="Proteomes" id="UP001064087"/>
    </source>
</evidence>
<sequence length="318" mass="34598">MTQNIPGLHHVTAISGPPQGNVDFYVGTLLQRLVKQTVNFDDPGTYHLYYGNQRAEPGSILTFFPFVDAGPGRAGPGMASAVAYAVPKDGLNAWMMAMAGAAVDFDGPFERFGEQMIALTDPDGLRIELIETDRGTGAVAVTDAAPVDDGFHSVTLWLDNPDRTARLLTDVFGYSSTGEASDGGEKRYRFLAEGHGPGSVIDLITSDAASIGRQGAGSIHHVAFRAENDDVQMAWQETLRSQGYDVTPQIDRQYFNAIYFREPGGVLFEIATDPPGFATDEPMETLGQELKLPAQYESQRDRIERILPSITIPKRKAI</sequence>
<feature type="domain" description="VOC" evidence="1">
    <location>
        <begin position="7"/>
        <end position="132"/>
    </location>
</feature>
<name>A0ABY6D8B1_9RHOB</name>
<organism evidence="2 3">
    <name type="scientific">Roseovarius pelagicus</name>
    <dbReference type="NCBI Taxonomy" id="2980108"/>
    <lineage>
        <taxon>Bacteria</taxon>
        <taxon>Pseudomonadati</taxon>
        <taxon>Pseudomonadota</taxon>
        <taxon>Alphaproteobacteria</taxon>
        <taxon>Rhodobacterales</taxon>
        <taxon>Roseobacteraceae</taxon>
        <taxon>Roseovarius</taxon>
    </lineage>
</organism>
<evidence type="ECO:0000259" key="1">
    <source>
        <dbReference type="PROSITE" id="PS51819"/>
    </source>
</evidence>
<keyword evidence="2" id="KW-0560">Oxidoreductase</keyword>
<dbReference type="Proteomes" id="UP001064087">
    <property type="component" value="Chromosome"/>
</dbReference>
<dbReference type="PANTHER" id="PTHR36110">
    <property type="entry name" value="RING-CLEAVING DIOXYGENASE MHQE-RELATED"/>
    <property type="match status" value="1"/>
</dbReference>
<dbReference type="InterPro" id="IPR029068">
    <property type="entry name" value="Glyas_Bleomycin-R_OHBP_Dase"/>
</dbReference>
<dbReference type="EMBL" id="CP106738">
    <property type="protein sequence ID" value="UXX82362.1"/>
    <property type="molecule type" value="Genomic_DNA"/>
</dbReference>
<accession>A0ABY6D8B1</accession>
<dbReference type="CDD" id="cd08347">
    <property type="entry name" value="PcpA_C_like"/>
    <property type="match status" value="1"/>
</dbReference>
<keyword evidence="2" id="KW-0223">Dioxygenase</keyword>
<protein>
    <submittedName>
        <fullName evidence="2">Ring-cleaving dioxygenase</fullName>
    </submittedName>
</protein>
<dbReference type="InterPro" id="IPR052537">
    <property type="entry name" value="Extradiol_RC_dioxygenase"/>
</dbReference>
<dbReference type="PROSITE" id="PS51819">
    <property type="entry name" value="VOC"/>
    <property type="match status" value="2"/>
</dbReference>
<proteinExistence type="predicted"/>